<reference evidence="1 2" key="1">
    <citation type="submission" date="2016-10" db="EMBL/GenBank/DDBJ databases">
        <authorList>
            <person name="de Groot N.N."/>
        </authorList>
    </citation>
    <scope>NUCLEOTIDE SEQUENCE [LARGE SCALE GENOMIC DNA]</scope>
    <source>
        <strain evidence="1 2">DSM 18684</strain>
    </source>
</reference>
<accession>A0A1I3A4U2</accession>
<organism evidence="1 2">
    <name type="scientific">Pedobacter insulae</name>
    <dbReference type="NCBI Taxonomy" id="414048"/>
    <lineage>
        <taxon>Bacteria</taxon>
        <taxon>Pseudomonadati</taxon>
        <taxon>Bacteroidota</taxon>
        <taxon>Sphingobacteriia</taxon>
        <taxon>Sphingobacteriales</taxon>
        <taxon>Sphingobacteriaceae</taxon>
        <taxon>Pedobacter</taxon>
    </lineage>
</organism>
<dbReference type="AlphaFoldDB" id="A0A1I3A4U2"/>
<sequence length="291" mass="33836">MDASYIKYNHLYYMNLPSKKEITKIITILLFGTILSSCSKEDDPKNVKNEEPLISKMTVDPFNPNSGDVKDLIFDYDSQKRLIKKTGGFIQVPVYNGFIDVFTKDVYVSLIYNDNKVTVSELSGSSLSTIARNPSYYTLNNSNKIAQREIPNKFNSLIEEKQSYIYSGNNLVEIETYLKSPRSPIEPGDFILTYSEKFYYDSNNNLIKTEYLRKNNGIEKGEKIVRTFEDYDRSINPTKRFFLLDEYFYRSLSKNNFRKYTEVRSVDGILNASIERKWTFIYDGNGNIIIN</sequence>
<evidence type="ECO:0000313" key="1">
    <source>
        <dbReference type="EMBL" id="SFH45143.1"/>
    </source>
</evidence>
<evidence type="ECO:0000313" key="2">
    <source>
        <dbReference type="Proteomes" id="UP000199666"/>
    </source>
</evidence>
<keyword evidence="2" id="KW-1185">Reference proteome</keyword>
<evidence type="ECO:0008006" key="3">
    <source>
        <dbReference type="Google" id="ProtNLM"/>
    </source>
</evidence>
<dbReference type="EMBL" id="FOPP01000013">
    <property type="protein sequence ID" value="SFH45143.1"/>
    <property type="molecule type" value="Genomic_DNA"/>
</dbReference>
<protein>
    <recommendedName>
        <fullName evidence="3">YD repeat-containing protein</fullName>
    </recommendedName>
</protein>
<name>A0A1I3A4U2_9SPHI</name>
<gene>
    <name evidence="1" type="ORF">SAMN04489864_1138</name>
</gene>
<dbReference type="STRING" id="414048.SAMN04489864_1138"/>
<dbReference type="Proteomes" id="UP000199666">
    <property type="component" value="Unassembled WGS sequence"/>
</dbReference>
<proteinExistence type="predicted"/>